<gene>
    <name evidence="1" type="ORF">Adt_40757</name>
</gene>
<keyword evidence="2" id="KW-1185">Reference proteome</keyword>
<evidence type="ECO:0000313" key="1">
    <source>
        <dbReference type="EMBL" id="KAL2464906.1"/>
    </source>
</evidence>
<organism evidence="1 2">
    <name type="scientific">Abeliophyllum distichum</name>
    <dbReference type="NCBI Taxonomy" id="126358"/>
    <lineage>
        <taxon>Eukaryota</taxon>
        <taxon>Viridiplantae</taxon>
        <taxon>Streptophyta</taxon>
        <taxon>Embryophyta</taxon>
        <taxon>Tracheophyta</taxon>
        <taxon>Spermatophyta</taxon>
        <taxon>Magnoliopsida</taxon>
        <taxon>eudicotyledons</taxon>
        <taxon>Gunneridae</taxon>
        <taxon>Pentapetalae</taxon>
        <taxon>asterids</taxon>
        <taxon>lamiids</taxon>
        <taxon>Lamiales</taxon>
        <taxon>Oleaceae</taxon>
        <taxon>Forsythieae</taxon>
        <taxon>Abeliophyllum</taxon>
    </lineage>
</organism>
<proteinExistence type="predicted"/>
<evidence type="ECO:0000313" key="2">
    <source>
        <dbReference type="Proteomes" id="UP001604336"/>
    </source>
</evidence>
<sequence>MVAMEEKVLHNCEKFDKREVDKDHDKKKAIMTVKSLLDKATATSKKKDGEIDKLHKEFDQLCKKLEIAESLKATINMTKGCLVDDHSEISLDKFDKYLKKCRAADLATATSKKKDGEIDQLHKEVDQLCKKLEIAESLKATINMTKEWLVDDHSEISPDEFDKYFKKCQPADLTAQKVGVTYHGRASSIPDGFFVD</sequence>
<dbReference type="AlphaFoldDB" id="A0ABD1PQS5"/>
<comment type="caution">
    <text evidence="1">The sequence shown here is derived from an EMBL/GenBank/DDBJ whole genome shotgun (WGS) entry which is preliminary data.</text>
</comment>
<reference evidence="2" key="1">
    <citation type="submission" date="2024-07" db="EMBL/GenBank/DDBJ databases">
        <title>Two chromosome-level genome assemblies of Korean endemic species Abeliophyllum distichum and Forsythia ovata (Oleaceae).</title>
        <authorList>
            <person name="Jang H."/>
        </authorList>
    </citation>
    <scope>NUCLEOTIDE SEQUENCE [LARGE SCALE GENOMIC DNA]</scope>
</reference>
<dbReference type="EMBL" id="JBFOLK010000013">
    <property type="protein sequence ID" value="KAL2464906.1"/>
    <property type="molecule type" value="Genomic_DNA"/>
</dbReference>
<accession>A0ABD1PQS5</accession>
<dbReference type="Proteomes" id="UP001604336">
    <property type="component" value="Unassembled WGS sequence"/>
</dbReference>
<protein>
    <submittedName>
        <fullName evidence="1">Uncharacterized protein</fullName>
    </submittedName>
</protein>
<name>A0ABD1PQS5_9LAMI</name>